<feature type="coiled-coil region" evidence="1">
    <location>
        <begin position="39"/>
        <end position="71"/>
    </location>
</feature>
<comment type="caution">
    <text evidence="2">The sequence shown here is derived from an EMBL/GenBank/DDBJ whole genome shotgun (WGS) entry which is preliminary data.</text>
</comment>
<gene>
    <name evidence="2" type="ORF">PENTCL1PPCAC_21933</name>
</gene>
<dbReference type="EMBL" id="BTSX01000005">
    <property type="protein sequence ID" value="GMS99758.1"/>
    <property type="molecule type" value="Genomic_DNA"/>
</dbReference>
<reference evidence="2" key="1">
    <citation type="submission" date="2023-10" db="EMBL/GenBank/DDBJ databases">
        <title>Genome assembly of Pristionchus species.</title>
        <authorList>
            <person name="Yoshida K."/>
            <person name="Sommer R.J."/>
        </authorList>
    </citation>
    <scope>NUCLEOTIDE SEQUENCE</scope>
    <source>
        <strain evidence="2">RS0144</strain>
    </source>
</reference>
<proteinExistence type="predicted"/>
<keyword evidence="1" id="KW-0175">Coiled coil</keyword>
<evidence type="ECO:0000256" key="1">
    <source>
        <dbReference type="SAM" id="Coils"/>
    </source>
</evidence>
<dbReference type="AlphaFoldDB" id="A0AAV5TZY8"/>
<sequence length="146" mass="16968">SIQRGRNAEAGRNMIRLIIFRIVPPTAYSNPYPLSRPGEKIVTVEMMNEEREMKKKEEEEFERKLSAMKLELSIGQIAQVSAADAEGQLPETEPEPSPEDWLKRIEELEKILTQSLKDNIRLEMERDNALENHKRTQLRNLLDNPE</sequence>
<keyword evidence="3" id="KW-1185">Reference proteome</keyword>
<feature type="non-terminal residue" evidence="2">
    <location>
        <position position="1"/>
    </location>
</feature>
<accession>A0AAV5TZY8</accession>
<organism evidence="2 3">
    <name type="scientific">Pristionchus entomophagus</name>
    <dbReference type="NCBI Taxonomy" id="358040"/>
    <lineage>
        <taxon>Eukaryota</taxon>
        <taxon>Metazoa</taxon>
        <taxon>Ecdysozoa</taxon>
        <taxon>Nematoda</taxon>
        <taxon>Chromadorea</taxon>
        <taxon>Rhabditida</taxon>
        <taxon>Rhabditina</taxon>
        <taxon>Diplogasteromorpha</taxon>
        <taxon>Diplogasteroidea</taxon>
        <taxon>Neodiplogasteridae</taxon>
        <taxon>Pristionchus</taxon>
    </lineage>
</organism>
<protein>
    <submittedName>
        <fullName evidence="2">Uncharacterized protein</fullName>
    </submittedName>
</protein>
<evidence type="ECO:0000313" key="2">
    <source>
        <dbReference type="EMBL" id="GMS99758.1"/>
    </source>
</evidence>
<evidence type="ECO:0000313" key="3">
    <source>
        <dbReference type="Proteomes" id="UP001432027"/>
    </source>
</evidence>
<name>A0AAV5TZY8_9BILA</name>
<dbReference type="Proteomes" id="UP001432027">
    <property type="component" value="Unassembled WGS sequence"/>
</dbReference>